<dbReference type="SUPFAM" id="SSF52021">
    <property type="entry name" value="Carbamoyl phosphate synthetase, small subunit N-terminal domain"/>
    <property type="match status" value="1"/>
</dbReference>
<dbReference type="OrthoDB" id="5288626at2"/>
<keyword evidence="3 8" id="KW-0436">Ligase</keyword>
<dbReference type="InterPro" id="IPR035686">
    <property type="entry name" value="CPSase_GATase1"/>
</dbReference>
<dbReference type="Proteomes" id="UP000192907">
    <property type="component" value="Unassembled WGS sequence"/>
</dbReference>
<keyword evidence="8" id="KW-0055">Arginine biosynthesis</keyword>
<evidence type="ECO:0000256" key="3">
    <source>
        <dbReference type="ARBA" id="ARBA00022598"/>
    </source>
</evidence>
<keyword evidence="8" id="KW-0028">Amino-acid biosynthesis</keyword>
<dbReference type="PANTHER" id="PTHR43418:SF7">
    <property type="entry name" value="CARBAMOYL-PHOSPHATE SYNTHASE SMALL CHAIN"/>
    <property type="match status" value="1"/>
</dbReference>
<comment type="pathway">
    <text evidence="1 8">Amino-acid biosynthesis; L-arginine biosynthesis; carbamoyl phosphate from bicarbonate: step 1/1.</text>
</comment>
<dbReference type="NCBIfam" id="NF009475">
    <property type="entry name" value="PRK12838.1"/>
    <property type="match status" value="1"/>
</dbReference>
<feature type="binding site" evidence="8">
    <location>
        <position position="235"/>
    </location>
    <ligand>
        <name>L-glutamine</name>
        <dbReference type="ChEBI" id="CHEBI:58359"/>
    </ligand>
</feature>
<organism evidence="10 11">
    <name type="scientific">Pseudobacteriovorax antillogorgiicola</name>
    <dbReference type="NCBI Taxonomy" id="1513793"/>
    <lineage>
        <taxon>Bacteria</taxon>
        <taxon>Pseudomonadati</taxon>
        <taxon>Bdellovibrionota</taxon>
        <taxon>Oligoflexia</taxon>
        <taxon>Oligoflexales</taxon>
        <taxon>Pseudobacteriovoracaceae</taxon>
        <taxon>Pseudobacteriovorax</taxon>
    </lineage>
</organism>
<keyword evidence="11" id="KW-1185">Reference proteome</keyword>
<dbReference type="GO" id="GO:0005524">
    <property type="term" value="F:ATP binding"/>
    <property type="evidence" value="ECO:0007669"/>
    <property type="project" value="UniProtKB-UniRule"/>
</dbReference>
<comment type="similarity">
    <text evidence="2 8">Belongs to the CarA family.</text>
</comment>
<proteinExistence type="inferred from homology"/>
<feature type="binding site" evidence="8">
    <location>
        <position position="267"/>
    </location>
    <ligand>
        <name>L-glutamine</name>
        <dbReference type="ChEBI" id="CHEBI:58359"/>
    </ligand>
</feature>
<feature type="domain" description="Carbamoyl-phosphate synthase small subunit N-terminal" evidence="9">
    <location>
        <begin position="2"/>
        <end position="142"/>
    </location>
</feature>
<keyword evidence="5 8" id="KW-0067">ATP-binding</keyword>
<dbReference type="InterPro" id="IPR029062">
    <property type="entry name" value="Class_I_gatase-like"/>
</dbReference>
<dbReference type="GO" id="GO:0006526">
    <property type="term" value="P:L-arginine biosynthetic process"/>
    <property type="evidence" value="ECO:0007669"/>
    <property type="project" value="UniProtKB-UniRule"/>
</dbReference>
<accession>A0A1Y6CRU7</accession>
<feature type="binding site" evidence="8">
    <location>
        <position position="305"/>
    </location>
    <ligand>
        <name>L-glutamine</name>
        <dbReference type="ChEBI" id="CHEBI:58359"/>
    </ligand>
</feature>
<keyword evidence="4 8" id="KW-0547">Nucleotide-binding</keyword>
<reference evidence="11" key="1">
    <citation type="submission" date="2017-04" db="EMBL/GenBank/DDBJ databases">
        <authorList>
            <person name="Varghese N."/>
            <person name="Submissions S."/>
        </authorList>
    </citation>
    <scope>NUCLEOTIDE SEQUENCE [LARGE SCALE GENOMIC DNA]</scope>
    <source>
        <strain evidence="11">RKEM611</strain>
    </source>
</reference>
<dbReference type="SUPFAM" id="SSF52317">
    <property type="entry name" value="Class I glutamine amidotransferase-like"/>
    <property type="match status" value="1"/>
</dbReference>
<dbReference type="UniPathway" id="UPA00068">
    <property type="reaction ID" value="UER00171"/>
</dbReference>
<dbReference type="CDD" id="cd01744">
    <property type="entry name" value="GATase1_CPSase"/>
    <property type="match status" value="1"/>
</dbReference>
<feature type="binding site" evidence="8">
    <location>
        <position position="237"/>
    </location>
    <ligand>
        <name>L-glutamine</name>
        <dbReference type="ChEBI" id="CHEBI:58359"/>
    </ligand>
</feature>
<dbReference type="HAMAP" id="MF_01209">
    <property type="entry name" value="CPSase_S_chain"/>
    <property type="match status" value="1"/>
</dbReference>
<dbReference type="EC" id="6.3.5.5" evidence="8"/>
<feature type="binding site" evidence="8">
    <location>
        <position position="46"/>
    </location>
    <ligand>
        <name>L-glutamine</name>
        <dbReference type="ChEBI" id="CHEBI:58359"/>
    </ligand>
</feature>
<dbReference type="InterPro" id="IPR006274">
    <property type="entry name" value="CarbamoylP_synth_ssu"/>
</dbReference>
<evidence type="ECO:0000256" key="1">
    <source>
        <dbReference type="ARBA" id="ARBA00005077"/>
    </source>
</evidence>
<feature type="active site" evidence="8">
    <location>
        <position position="349"/>
    </location>
</feature>
<evidence type="ECO:0000313" key="10">
    <source>
        <dbReference type="EMBL" id="SMF72949.1"/>
    </source>
</evidence>
<evidence type="ECO:0000256" key="2">
    <source>
        <dbReference type="ARBA" id="ARBA00007800"/>
    </source>
</evidence>
<dbReference type="GO" id="GO:0044205">
    <property type="term" value="P:'de novo' UMP biosynthetic process"/>
    <property type="evidence" value="ECO:0007669"/>
    <property type="project" value="UniProtKB-UniRule"/>
</dbReference>
<dbReference type="GO" id="GO:0006207">
    <property type="term" value="P:'de novo' pyrimidine nucleobase biosynthetic process"/>
    <property type="evidence" value="ECO:0007669"/>
    <property type="project" value="InterPro"/>
</dbReference>
<comment type="function">
    <text evidence="8">Small subunit of the glutamine-dependent carbamoyl phosphate synthetase (CPSase). CPSase catalyzes the formation of carbamoyl phosphate from the ammonia moiety of glutamine, carbonate, and phosphate donated by ATP, constituting the first step of 2 biosynthetic pathways, one leading to arginine and/or urea and the other to pyrimidine nucleotides. The small subunit (glutamine amidotransferase) binds and cleaves glutamine to supply the large subunit with the substrate ammonia.</text>
</comment>
<dbReference type="SMART" id="SM01097">
    <property type="entry name" value="CPSase_sm_chain"/>
    <property type="match status" value="1"/>
</dbReference>
<dbReference type="PRINTS" id="PR00099">
    <property type="entry name" value="CPSGATASE"/>
</dbReference>
<comment type="catalytic activity">
    <reaction evidence="8">
        <text>L-glutamine + H2O = L-glutamate + NH4(+)</text>
        <dbReference type="Rhea" id="RHEA:15889"/>
        <dbReference type="ChEBI" id="CHEBI:15377"/>
        <dbReference type="ChEBI" id="CHEBI:28938"/>
        <dbReference type="ChEBI" id="CHEBI:29985"/>
        <dbReference type="ChEBI" id="CHEBI:58359"/>
    </reaction>
</comment>
<evidence type="ECO:0000259" key="9">
    <source>
        <dbReference type="SMART" id="SM01097"/>
    </source>
</evidence>
<dbReference type="PRINTS" id="PR00096">
    <property type="entry name" value="GATASE"/>
</dbReference>
<feature type="binding site" evidence="8">
    <location>
        <position position="308"/>
    </location>
    <ligand>
        <name>L-glutamine</name>
        <dbReference type="ChEBI" id="CHEBI:58359"/>
    </ligand>
</feature>
<name>A0A1Y6CRU7_9BACT</name>
<protein>
    <recommendedName>
        <fullName evidence="8">Carbamoyl phosphate synthase small chain</fullName>
        <ecNumber evidence="8">6.3.5.5</ecNumber>
    </recommendedName>
    <alternativeName>
        <fullName evidence="8">Carbamoyl phosphate synthetase glutamine chain</fullName>
    </alternativeName>
</protein>
<dbReference type="Pfam" id="PF00988">
    <property type="entry name" value="CPSase_sm_chain"/>
    <property type="match status" value="1"/>
</dbReference>
<sequence>MRKCSLVLTDGSRFTGDLIGAPLRASGELVFTTGMVGYSEAITDPSYFGQILCFTYPLIGNYGIPNPPKDLSLPIPRGFESIKPQAAAVILTIDSPEAFHWNSFHTLDDWLKEHGVPGIIGLDTRHLVHLIRSTPNILGRVEPDDEQGYRDYGPDLTPSHPTAFFDPGMNNIVSEVSTKERVVLGEGSTRVAVIDCGVKWNIIRQFLEHDCQVELIPWDTDLNTVDCDMWLISNGPGDPTRTGDLRQRVAELFEQDKPILGICLGHQILSLAAGATTRRMAYGHRSHNQPVYQVGTRKGFITSQNHGYVVEDNSLPDDWEVWFRNVNDDTIEGIRHKSKPFKSIQFHPEASGGPRDTAWIFENILAEVKK</sequence>
<evidence type="ECO:0000313" key="11">
    <source>
        <dbReference type="Proteomes" id="UP000192907"/>
    </source>
</evidence>
<dbReference type="GO" id="GO:0004359">
    <property type="term" value="F:glutaminase activity"/>
    <property type="evidence" value="ECO:0007669"/>
    <property type="project" value="RHEA"/>
</dbReference>
<evidence type="ECO:0000256" key="8">
    <source>
        <dbReference type="HAMAP-Rule" id="MF_01209"/>
    </source>
</evidence>
<dbReference type="GO" id="GO:0006541">
    <property type="term" value="P:glutamine metabolic process"/>
    <property type="evidence" value="ECO:0007669"/>
    <property type="project" value="InterPro"/>
</dbReference>
<gene>
    <name evidence="8" type="primary">carA</name>
    <name evidence="10" type="ORF">SAMN06296036_12750</name>
</gene>
<keyword evidence="8" id="KW-0665">Pyrimidine biosynthesis</keyword>
<feature type="region of interest" description="CPSase" evidence="8">
    <location>
        <begin position="1"/>
        <end position="190"/>
    </location>
</feature>
<dbReference type="Gene3D" id="3.40.50.880">
    <property type="match status" value="1"/>
</dbReference>
<comment type="subunit">
    <text evidence="8">Composed of two chains; the small (or glutamine) chain promotes the hydrolysis of glutamine to ammonia, which is used by the large (or ammonia) chain to synthesize carbamoyl phosphate. Tetramer of heterodimers (alpha,beta)4.</text>
</comment>
<dbReference type="Gene3D" id="3.50.30.20">
    <property type="entry name" value="Carbamoyl-phosphate synthase small subunit, N-terminal domain"/>
    <property type="match status" value="1"/>
</dbReference>
<evidence type="ECO:0000256" key="4">
    <source>
        <dbReference type="ARBA" id="ARBA00022741"/>
    </source>
</evidence>
<dbReference type="EMBL" id="FWZT01000027">
    <property type="protein sequence ID" value="SMF72949.1"/>
    <property type="molecule type" value="Genomic_DNA"/>
</dbReference>
<comment type="pathway">
    <text evidence="8">Pyrimidine metabolism; UMP biosynthesis via de novo pathway; (S)-dihydroorotate from bicarbonate: step 1/3.</text>
</comment>
<feature type="active site" description="Nucleophile" evidence="8">
    <location>
        <position position="263"/>
    </location>
</feature>
<evidence type="ECO:0000256" key="6">
    <source>
        <dbReference type="ARBA" id="ARBA00022962"/>
    </source>
</evidence>
<dbReference type="NCBIfam" id="TIGR01368">
    <property type="entry name" value="CPSaseIIsmall"/>
    <property type="match status" value="1"/>
</dbReference>
<dbReference type="InterPro" id="IPR050472">
    <property type="entry name" value="Anth_synth/Amidotransfase"/>
</dbReference>
<feature type="active site" evidence="8">
    <location>
        <position position="347"/>
    </location>
</feature>
<dbReference type="UniPathway" id="UPA00070">
    <property type="reaction ID" value="UER00115"/>
</dbReference>
<dbReference type="InterPro" id="IPR002474">
    <property type="entry name" value="CarbamoylP_synth_ssu_N"/>
</dbReference>
<comment type="catalytic activity">
    <reaction evidence="7 8">
        <text>hydrogencarbonate + L-glutamine + 2 ATP + H2O = carbamoyl phosphate + L-glutamate + 2 ADP + phosphate + 2 H(+)</text>
        <dbReference type="Rhea" id="RHEA:18633"/>
        <dbReference type="ChEBI" id="CHEBI:15377"/>
        <dbReference type="ChEBI" id="CHEBI:15378"/>
        <dbReference type="ChEBI" id="CHEBI:17544"/>
        <dbReference type="ChEBI" id="CHEBI:29985"/>
        <dbReference type="ChEBI" id="CHEBI:30616"/>
        <dbReference type="ChEBI" id="CHEBI:43474"/>
        <dbReference type="ChEBI" id="CHEBI:58228"/>
        <dbReference type="ChEBI" id="CHEBI:58359"/>
        <dbReference type="ChEBI" id="CHEBI:456216"/>
        <dbReference type="EC" id="6.3.5.5"/>
    </reaction>
</comment>
<dbReference type="InterPro" id="IPR036480">
    <property type="entry name" value="CarbP_synth_ssu_N_sf"/>
</dbReference>
<feature type="binding site" evidence="8">
    <location>
        <position position="307"/>
    </location>
    <ligand>
        <name>L-glutamine</name>
        <dbReference type="ChEBI" id="CHEBI:58359"/>
    </ligand>
</feature>
<evidence type="ECO:0000256" key="7">
    <source>
        <dbReference type="ARBA" id="ARBA00048816"/>
    </source>
</evidence>
<dbReference type="AlphaFoldDB" id="A0A1Y6CRU7"/>
<dbReference type="InterPro" id="IPR017926">
    <property type="entry name" value="GATASE"/>
</dbReference>
<dbReference type="GO" id="GO:0004088">
    <property type="term" value="F:carbamoyl-phosphate synthase (glutamine-hydrolyzing) activity"/>
    <property type="evidence" value="ECO:0007669"/>
    <property type="project" value="UniProtKB-UniRule"/>
</dbReference>
<dbReference type="PROSITE" id="PS51273">
    <property type="entry name" value="GATASE_TYPE_1"/>
    <property type="match status" value="1"/>
</dbReference>
<dbReference type="Pfam" id="PF00117">
    <property type="entry name" value="GATase"/>
    <property type="match status" value="1"/>
</dbReference>
<dbReference type="PANTHER" id="PTHR43418">
    <property type="entry name" value="MULTIFUNCTIONAL TRYPTOPHAN BIOSYNTHESIS PROTEIN-RELATED"/>
    <property type="match status" value="1"/>
</dbReference>
<dbReference type="RefSeq" id="WP_132324441.1">
    <property type="nucleotide sequence ID" value="NZ_FWZT01000027.1"/>
</dbReference>
<feature type="binding site" evidence="8">
    <location>
        <position position="264"/>
    </location>
    <ligand>
        <name>L-glutamine</name>
        <dbReference type="ChEBI" id="CHEBI:58359"/>
    </ligand>
</feature>
<keyword evidence="6 8" id="KW-0315">Glutamine amidotransferase</keyword>
<evidence type="ECO:0000256" key="5">
    <source>
        <dbReference type="ARBA" id="ARBA00022840"/>
    </source>
</evidence>
<dbReference type="STRING" id="1513793.SAMN06296036_12750"/>